<dbReference type="RefSeq" id="WP_151002580.1">
    <property type="nucleotide sequence ID" value="NZ_BPQY01000494.1"/>
</dbReference>
<comment type="caution">
    <text evidence="2">The sequence shown here is derived from an EMBL/GenBank/DDBJ whole genome shotgun (WGS) entry which is preliminary data.</text>
</comment>
<evidence type="ECO:0000313" key="2">
    <source>
        <dbReference type="EMBL" id="KAB1076654.1"/>
    </source>
</evidence>
<dbReference type="EMBL" id="VZZK01000028">
    <property type="protein sequence ID" value="KAB1076654.1"/>
    <property type="molecule type" value="Genomic_DNA"/>
</dbReference>
<keyword evidence="1" id="KW-1133">Transmembrane helix</keyword>
<keyword evidence="1" id="KW-0812">Transmembrane</keyword>
<feature type="transmembrane region" description="Helical" evidence="1">
    <location>
        <begin position="29"/>
        <end position="48"/>
    </location>
</feature>
<gene>
    <name evidence="2" type="ORF">F6X53_22415</name>
</gene>
<accession>A0A6L3SVR4</accession>
<evidence type="ECO:0000256" key="1">
    <source>
        <dbReference type="SAM" id="Phobius"/>
    </source>
</evidence>
<keyword evidence="1" id="KW-0472">Membrane</keyword>
<reference evidence="2 3" key="1">
    <citation type="submission" date="2019-09" db="EMBL/GenBank/DDBJ databases">
        <title>YIM 48816 draft genome.</title>
        <authorList>
            <person name="Jiang L."/>
        </authorList>
    </citation>
    <scope>NUCLEOTIDE SEQUENCE [LARGE SCALE GENOMIC DNA]</scope>
    <source>
        <strain evidence="2 3">YIM 48816</strain>
    </source>
</reference>
<sequence>MSVLTAVALSVIIVSILLAQGRPGHVLGFFCLVGLAGMVAVSGLVGLLRPSRRPASIRNR</sequence>
<dbReference type="Proteomes" id="UP000474159">
    <property type="component" value="Unassembled WGS sequence"/>
</dbReference>
<proteinExistence type="predicted"/>
<keyword evidence="3" id="KW-1185">Reference proteome</keyword>
<protein>
    <submittedName>
        <fullName evidence="2">Uncharacterized protein</fullName>
    </submittedName>
</protein>
<organism evidence="2 3">
    <name type="scientific">Methylobacterium soli</name>
    <dbReference type="NCBI Taxonomy" id="553447"/>
    <lineage>
        <taxon>Bacteria</taxon>
        <taxon>Pseudomonadati</taxon>
        <taxon>Pseudomonadota</taxon>
        <taxon>Alphaproteobacteria</taxon>
        <taxon>Hyphomicrobiales</taxon>
        <taxon>Methylobacteriaceae</taxon>
        <taxon>Methylobacterium</taxon>
    </lineage>
</organism>
<evidence type="ECO:0000313" key="3">
    <source>
        <dbReference type="Proteomes" id="UP000474159"/>
    </source>
</evidence>
<name>A0A6L3SVR4_9HYPH</name>
<dbReference type="AlphaFoldDB" id="A0A6L3SVR4"/>